<gene>
    <name evidence="1" type="ORF">pFi_013</name>
</gene>
<evidence type="ECO:0000313" key="1">
    <source>
        <dbReference type="EMBL" id="AET25149.1"/>
    </source>
</evidence>
<dbReference type="Pfam" id="PF13614">
    <property type="entry name" value="AAA_31"/>
    <property type="match status" value="1"/>
</dbReference>
<dbReference type="Gene3D" id="3.40.50.300">
    <property type="entry name" value="P-loop containing nucleotide triphosphate hydrolases"/>
    <property type="match status" value="1"/>
</dbReference>
<dbReference type="RefSeq" id="WP_015586067.1">
    <property type="nucleotide sequence ID" value="NC_021080.1"/>
</dbReference>
<dbReference type="SUPFAM" id="SSF52540">
    <property type="entry name" value="P-loop containing nucleoside triphosphate hydrolases"/>
    <property type="match status" value="1"/>
</dbReference>
<sequence>MAISNSLAVTQGKGGVGKTTVVANLAGLFAAAGYRVLVGEFDPQGNLARDFGYEKQSGEELLMSLMSGGQPPIIKDVRPGLDVIPAGPALVDVAGMMLSRLSRGGESLGQILHKVLAPIVPDYDIVLFDTPPGDVIIGDAVLYCTSSVLIPTRADDGSLDGLDRVAERFARAREHNPQLRLAGMLLFAVGSRSQRLQDQVRESITQAIPDTIAPIFGTTIRYMESAAADARRHGLLAHELEGATASAKKARLKALRDKVKPPSLLLSRDATGLADDYEALAAEVLQRLAELAAEADHAEEVAPA</sequence>
<dbReference type="PATRIC" id="fig|1051973.4.peg.4920"/>
<dbReference type="KEGG" id="rfa:A3L23_04879"/>
<dbReference type="InterPro" id="IPR027417">
    <property type="entry name" value="P-loop_NTPase"/>
</dbReference>
<accession>G8JYM8</accession>
<protein>
    <submittedName>
        <fullName evidence="1">Putative plasmid partitioning protein Soj/ParA family ATPase</fullName>
    </submittedName>
</protein>
<reference evidence="1" key="4">
    <citation type="submission" date="2011-06" db="EMBL/GenBank/DDBJ databases">
        <authorList>
            <person name="Vereecke D.M."/>
        </authorList>
    </citation>
    <scope>NUCLEOTIDE SEQUENCE</scope>
    <source>
        <strain evidence="1">D188</strain>
        <plasmid evidence="1">pFiD188</plasmid>
    </source>
</reference>
<reference evidence="1" key="2">
    <citation type="journal article" date="2010" name="Mol. Plant Microbe Interact.">
        <title>Rhodococcus fascians impacts plant development through the dynamic fas-mediated production of a cytokinin mix.</title>
        <authorList>
            <person name="Pertry I."/>
            <person name="Vaclavikova K."/>
            <person name="Gemrotova M."/>
            <person name="Spichal L."/>
            <person name="Galuszka P."/>
            <person name="Depuydt S."/>
            <person name="Temmerman W."/>
            <person name="Stes E."/>
            <person name="De Keyser A."/>
            <person name="Riefler M."/>
            <person name="Biondi S."/>
            <person name="Novak O."/>
            <person name="Schmulling T."/>
            <person name="Strnad M."/>
            <person name="Tarkowski P."/>
            <person name="Holsters M."/>
            <person name="Vereecke D."/>
        </authorList>
    </citation>
    <scope>NUCLEOTIDE SEQUENCE</scope>
    <source>
        <strain evidence="1">D188</strain>
        <plasmid evidence="1">pFiD188</plasmid>
    </source>
</reference>
<reference evidence="1" key="5">
    <citation type="journal article" date="2012" name="Mol. Plant Microbe Interact.">
        <title>pFiD188, the linear virulence plasmid of Rhodococcus fascians D188.</title>
        <authorList>
            <person name="Francis I."/>
            <person name="De Keyser A."/>
            <person name="De Backer P."/>
            <person name="Simon-Mateo C."/>
            <person name="Kalkus J."/>
            <person name="Pertry I."/>
            <person name="Ardiles-Diaz W."/>
            <person name="De Rycke R."/>
            <person name="Vandeputte O.M."/>
            <person name="El Jaziri M."/>
            <person name="Holsters M."/>
            <person name="Vereecke D."/>
        </authorList>
    </citation>
    <scope>NUCLEOTIDE SEQUENCE</scope>
    <source>
        <strain evidence="1">D188</strain>
        <plasmid evidence="1">pFiD188</plasmid>
    </source>
</reference>
<reference evidence="1" key="1">
    <citation type="journal article" date="2009" name="Proc. Natl. Acad. Sci. U.S.A.">
        <title>Identification of Rhodococcus fascians cytokinins and their modus operandi to reshape the plant.</title>
        <authorList>
            <person name="Pertry I."/>
            <person name="Vaclavikova K."/>
            <person name="Depuydt S."/>
            <person name="Galuszka P."/>
            <person name="Spichal L."/>
            <person name="Temmerman W."/>
            <person name="Stes E."/>
            <person name="Schmulling T."/>
            <person name="Kakimoto T."/>
            <person name="Van Montagu M.C."/>
            <person name="Strnad M."/>
            <person name="Holsters M."/>
            <person name="Tarkowski P."/>
            <person name="Vereecke D."/>
        </authorList>
    </citation>
    <scope>NUCLEOTIDE SEQUENCE</scope>
    <source>
        <strain evidence="1">D188</strain>
        <plasmid evidence="1">pFiD188</plasmid>
    </source>
</reference>
<reference evidence="1" key="3">
    <citation type="journal article" date="2011" name="Annu. Rev. Phytopathol.">
        <title>A successful bacterial coup d'etat: how Rhodococcus fascians redirects plant development.</title>
        <authorList>
            <person name="Stes E."/>
            <person name="Vandeputte O.M."/>
            <person name="El Jaziri M."/>
            <person name="Holsters M."/>
            <person name="Vereecke D."/>
        </authorList>
    </citation>
    <scope>NUCLEOTIDE SEQUENCE</scope>
    <source>
        <strain evidence="1">D188</strain>
        <plasmid evidence="1">pFiD188</plasmid>
    </source>
</reference>
<dbReference type="PANTHER" id="PTHR13696:SF52">
    <property type="entry name" value="PARA FAMILY PROTEIN CT_582"/>
    <property type="match status" value="1"/>
</dbReference>
<dbReference type="PANTHER" id="PTHR13696">
    <property type="entry name" value="P-LOOP CONTAINING NUCLEOSIDE TRIPHOSPHATE HYDROLASE"/>
    <property type="match status" value="1"/>
</dbReference>
<dbReference type="AlphaFoldDB" id="G8JYM8"/>
<name>G8JYM8_RHOFA</name>
<dbReference type="InterPro" id="IPR050678">
    <property type="entry name" value="DNA_Partitioning_ATPase"/>
</dbReference>
<keyword evidence="1" id="KW-0614">Plasmid</keyword>
<dbReference type="EMBL" id="JN093097">
    <property type="protein sequence ID" value="AET25149.1"/>
    <property type="molecule type" value="Genomic_DNA"/>
</dbReference>
<dbReference type="CDD" id="cd02042">
    <property type="entry name" value="ParAB_family"/>
    <property type="match status" value="1"/>
</dbReference>
<geneLocation type="plasmid" evidence="1">
    <name>pFiD188</name>
</geneLocation>
<dbReference type="InterPro" id="IPR025669">
    <property type="entry name" value="AAA_dom"/>
</dbReference>
<proteinExistence type="predicted"/>
<organism evidence="1">
    <name type="scientific">Rhodococcoides fascians D188</name>
    <dbReference type="NCBI Taxonomy" id="1051973"/>
    <lineage>
        <taxon>Bacteria</taxon>
        <taxon>Bacillati</taxon>
        <taxon>Actinomycetota</taxon>
        <taxon>Actinomycetes</taxon>
        <taxon>Mycobacteriales</taxon>
        <taxon>Nocardiaceae</taxon>
        <taxon>Rhodococcoides</taxon>
    </lineage>
</organism>